<dbReference type="GO" id="GO:0008168">
    <property type="term" value="F:methyltransferase activity"/>
    <property type="evidence" value="ECO:0007669"/>
    <property type="project" value="UniProtKB-KW"/>
</dbReference>
<dbReference type="InterPro" id="IPR028973">
    <property type="entry name" value="PhnB-like"/>
</dbReference>
<keyword evidence="2" id="KW-0830">Ubiquinone</keyword>
<dbReference type="PANTHER" id="PTHR33990:SF1">
    <property type="entry name" value="PROTEIN YJDN"/>
    <property type="match status" value="1"/>
</dbReference>
<dbReference type="CDD" id="cd06588">
    <property type="entry name" value="PhnB_like"/>
    <property type="match status" value="1"/>
</dbReference>
<evidence type="ECO:0000313" key="3">
    <source>
        <dbReference type="Proteomes" id="UP000023067"/>
    </source>
</evidence>
<reference evidence="2 3" key="1">
    <citation type="submission" date="2014-02" db="EMBL/GenBank/DDBJ databases">
        <title>Genome sequence of Brachybacterium phenoliresistens strain W13A50.</title>
        <authorList>
            <person name="Wang X."/>
        </authorList>
    </citation>
    <scope>NUCLEOTIDE SEQUENCE [LARGE SCALE GENOMIC DNA]</scope>
    <source>
        <strain evidence="2 3">W13A50</strain>
    </source>
</reference>
<accession>Z9JTN6</accession>
<feature type="domain" description="Glyoxalase/fosfomycin resistance/dioxygenase" evidence="1">
    <location>
        <begin position="9"/>
        <end position="135"/>
    </location>
</feature>
<dbReference type="RefSeq" id="WP_038372366.1">
    <property type="nucleotide sequence ID" value="NZ_BAAAOW010000002.1"/>
</dbReference>
<name>Z9JTN6_9MICO</name>
<dbReference type="PANTHER" id="PTHR33990">
    <property type="entry name" value="PROTEIN YJDN-RELATED"/>
    <property type="match status" value="1"/>
</dbReference>
<dbReference type="EMBL" id="JDYK01000009">
    <property type="protein sequence ID" value="EWS81117.1"/>
    <property type="molecule type" value="Genomic_DNA"/>
</dbReference>
<dbReference type="AlphaFoldDB" id="Z9JTN6"/>
<gene>
    <name evidence="2" type="ORF">BF93_18260</name>
</gene>
<keyword evidence="2" id="KW-0808">Transferase</keyword>
<keyword evidence="3" id="KW-1185">Reference proteome</keyword>
<dbReference type="eggNOG" id="COG2764">
    <property type="taxonomic scope" value="Bacteria"/>
</dbReference>
<dbReference type="InterPro" id="IPR004360">
    <property type="entry name" value="Glyas_Fos-R_dOase_dom"/>
</dbReference>
<dbReference type="SUPFAM" id="SSF54593">
    <property type="entry name" value="Glyoxalase/Bleomycin resistance protein/Dihydroxybiphenyl dioxygenase"/>
    <property type="match status" value="1"/>
</dbReference>
<dbReference type="InterPro" id="IPR029068">
    <property type="entry name" value="Glyas_Bleomycin-R_OHBP_Dase"/>
</dbReference>
<organism evidence="2 3">
    <name type="scientific">Brachybacterium phenoliresistens</name>
    <dbReference type="NCBI Taxonomy" id="396014"/>
    <lineage>
        <taxon>Bacteria</taxon>
        <taxon>Bacillati</taxon>
        <taxon>Actinomycetota</taxon>
        <taxon>Actinomycetes</taxon>
        <taxon>Micrococcales</taxon>
        <taxon>Dermabacteraceae</taxon>
        <taxon>Brachybacterium</taxon>
    </lineage>
</organism>
<evidence type="ECO:0000259" key="1">
    <source>
        <dbReference type="Pfam" id="PF00903"/>
    </source>
</evidence>
<proteinExistence type="predicted"/>
<dbReference type="STRING" id="396014.BF93_18260"/>
<dbReference type="HOGENOM" id="CLU_046006_17_2_11"/>
<dbReference type="GO" id="GO:0032259">
    <property type="term" value="P:methylation"/>
    <property type="evidence" value="ECO:0007669"/>
    <property type="project" value="UniProtKB-KW"/>
</dbReference>
<dbReference type="Gene3D" id="3.10.180.10">
    <property type="entry name" value="2,3-Dihydroxybiphenyl 1,2-Dioxygenase, domain 1"/>
    <property type="match status" value="1"/>
</dbReference>
<dbReference type="PATRIC" id="fig|396014.3.peg.1988"/>
<dbReference type="Proteomes" id="UP000023067">
    <property type="component" value="Unassembled WGS sequence"/>
</dbReference>
<keyword evidence="2" id="KW-0489">Methyltransferase</keyword>
<dbReference type="OrthoDB" id="9795306at2"/>
<dbReference type="Pfam" id="PF00903">
    <property type="entry name" value="Glyoxalase"/>
    <property type="match status" value="1"/>
</dbReference>
<sequence length="150" mass="16429">MSYALHAYVSFPGTAREALEFYRSIFGGELTFTTFGDYRAVPEGSDAADRIMHASLITQRFSLFASDEVEGMAPVRYGDSVSLAFMGRGVDALEELTVAFEKLAEGGTVTTELEKQMWGDHYGAVVDRFGVSWMVDVSEVGDETEPSARS</sequence>
<protein>
    <submittedName>
        <fullName evidence="2">3-demethylubiquinone-9 3-methyltransferase</fullName>
    </submittedName>
</protein>
<comment type="caution">
    <text evidence="2">The sequence shown here is derived from an EMBL/GenBank/DDBJ whole genome shotgun (WGS) entry which is preliminary data.</text>
</comment>
<evidence type="ECO:0000313" key="2">
    <source>
        <dbReference type="EMBL" id="EWS81117.1"/>
    </source>
</evidence>